<reference evidence="2" key="1">
    <citation type="journal article" date="2021" name="Nat. Commun.">
        <title>Genetic determinants of endophytism in the Arabidopsis root mycobiome.</title>
        <authorList>
            <person name="Mesny F."/>
            <person name="Miyauchi S."/>
            <person name="Thiergart T."/>
            <person name="Pickel B."/>
            <person name="Atanasova L."/>
            <person name="Karlsson M."/>
            <person name="Huettel B."/>
            <person name="Barry K.W."/>
            <person name="Haridas S."/>
            <person name="Chen C."/>
            <person name="Bauer D."/>
            <person name="Andreopoulos W."/>
            <person name="Pangilinan J."/>
            <person name="LaButti K."/>
            <person name="Riley R."/>
            <person name="Lipzen A."/>
            <person name="Clum A."/>
            <person name="Drula E."/>
            <person name="Henrissat B."/>
            <person name="Kohler A."/>
            <person name="Grigoriev I.V."/>
            <person name="Martin F.M."/>
            <person name="Hacquard S."/>
        </authorList>
    </citation>
    <scope>NUCLEOTIDE SEQUENCE</scope>
    <source>
        <strain evidence="2">MPI-SDFR-AT-0073</strain>
    </source>
</reference>
<dbReference type="OrthoDB" id="9977941at2759"/>
<evidence type="ECO:0000313" key="3">
    <source>
        <dbReference type="Proteomes" id="UP000758603"/>
    </source>
</evidence>
<name>A0A9P8URH6_9PEZI</name>
<dbReference type="GeneID" id="70128375"/>
<feature type="signal peptide" evidence="1">
    <location>
        <begin position="1"/>
        <end position="22"/>
    </location>
</feature>
<dbReference type="RefSeq" id="XP_045961100.1">
    <property type="nucleotide sequence ID" value="XM_046099483.1"/>
</dbReference>
<dbReference type="PANTHER" id="PTHR42060">
    <property type="entry name" value="NHL REPEAT-CONTAINING PROTEIN-RELATED"/>
    <property type="match status" value="1"/>
</dbReference>
<dbReference type="PANTHER" id="PTHR42060:SF1">
    <property type="entry name" value="NHL REPEAT-CONTAINING PROTEIN"/>
    <property type="match status" value="1"/>
</dbReference>
<dbReference type="Proteomes" id="UP000758603">
    <property type="component" value="Unassembled WGS sequence"/>
</dbReference>
<evidence type="ECO:0000313" key="2">
    <source>
        <dbReference type="EMBL" id="KAH6656866.1"/>
    </source>
</evidence>
<accession>A0A9P8URH6</accession>
<keyword evidence="1" id="KW-0732">Signal</keyword>
<dbReference type="AlphaFoldDB" id="A0A9P8URH6"/>
<dbReference type="InterPro" id="IPR011042">
    <property type="entry name" value="6-blade_b-propeller_TolB-like"/>
</dbReference>
<comment type="caution">
    <text evidence="2">The sequence shown here is derived from an EMBL/GenBank/DDBJ whole genome shotgun (WGS) entry which is preliminary data.</text>
</comment>
<evidence type="ECO:0008006" key="4">
    <source>
        <dbReference type="Google" id="ProtNLM"/>
    </source>
</evidence>
<sequence length="342" mass="36373">MFAVQLLSLLSLALGLVRAVTALTARNTLLDVSTIFQCKEVGTWIENVATRENGDLLFTMVEPTPQLYTVIDPSEETRTTELIYEFPNMTGLLGIAESAHDVFAVVGGSFYSTANPVLGSFSIWTVDLNHVDSAAITKIMDLPYEAFPNGLEAVPGETGVVMLASSLGALYRVDLNTRTCVVAAELPEMRPVSGAILPLGINGIKIRDGHLYWTNSFASTIYRIPIDAHGIVPESSSAEVVATLPGTFLDDFAMGPDGTMWVTTNPNNTVVAVNSDGKKMEIVAGSQQSSDTAGVIAAAFGRTRSDQQILYAVTSGGLALPVNGTFVEPGKVVAIDTSKYAF</sequence>
<proteinExistence type="predicted"/>
<feature type="chain" id="PRO_5040157863" description="SMP-30/Gluconolactonase/LRE-like region domain-containing protein" evidence="1">
    <location>
        <begin position="23"/>
        <end position="342"/>
    </location>
</feature>
<dbReference type="InterPro" id="IPR052998">
    <property type="entry name" value="Hetero-Diels-Alderase-like"/>
</dbReference>
<keyword evidence="3" id="KW-1185">Reference proteome</keyword>
<dbReference type="EMBL" id="JAGPXC010000002">
    <property type="protein sequence ID" value="KAH6656866.1"/>
    <property type="molecule type" value="Genomic_DNA"/>
</dbReference>
<organism evidence="2 3">
    <name type="scientific">Truncatella angustata</name>
    <dbReference type="NCBI Taxonomy" id="152316"/>
    <lineage>
        <taxon>Eukaryota</taxon>
        <taxon>Fungi</taxon>
        <taxon>Dikarya</taxon>
        <taxon>Ascomycota</taxon>
        <taxon>Pezizomycotina</taxon>
        <taxon>Sordariomycetes</taxon>
        <taxon>Xylariomycetidae</taxon>
        <taxon>Amphisphaeriales</taxon>
        <taxon>Sporocadaceae</taxon>
        <taxon>Truncatella</taxon>
    </lineage>
</organism>
<dbReference type="Gene3D" id="2.120.10.30">
    <property type="entry name" value="TolB, C-terminal domain"/>
    <property type="match status" value="1"/>
</dbReference>
<gene>
    <name evidence="2" type="ORF">BKA67DRAFT_532109</name>
</gene>
<evidence type="ECO:0000256" key="1">
    <source>
        <dbReference type="SAM" id="SignalP"/>
    </source>
</evidence>
<dbReference type="SUPFAM" id="SSF63829">
    <property type="entry name" value="Calcium-dependent phosphotriesterase"/>
    <property type="match status" value="1"/>
</dbReference>
<protein>
    <recommendedName>
        <fullName evidence="4">SMP-30/Gluconolactonase/LRE-like region domain-containing protein</fullName>
    </recommendedName>
</protein>